<protein>
    <submittedName>
        <fullName evidence="5">VacJ family lipoprotein</fullName>
    </submittedName>
</protein>
<evidence type="ECO:0000256" key="4">
    <source>
        <dbReference type="SAM" id="SignalP"/>
    </source>
</evidence>
<keyword evidence="5" id="KW-0449">Lipoprotein</keyword>
<reference evidence="5 6" key="1">
    <citation type="submission" date="2019-12" db="EMBL/GenBank/DDBJ databases">
        <title>Neisseriaceae gen. nov. sp. Genome sequencing and assembly.</title>
        <authorList>
            <person name="Liu Z."/>
            <person name="Li A."/>
        </authorList>
    </citation>
    <scope>NUCLEOTIDE SEQUENCE [LARGE SCALE GENOMIC DNA]</scope>
    <source>
        <strain evidence="5 6">B2N2-7</strain>
    </source>
</reference>
<keyword evidence="2 4" id="KW-0732">Signal</keyword>
<sequence>MKPLRLLTIVAALSLSACASNPTSPYDPYEPFNRSMYNFNTTLDRNVIKPAAEGYRTVTPKPFRTAVGNFYGNLKDVFSVLNNTLRAEPEKALNDLMRVSINSTFGLFGLIDIATPAGLVKNRTTLGDTFASWGWKNSNYLMLPFFGPSTVRDGSGLGISLSIPGPEKLIYDTLPQAAGFYGLYGVNERERLLGVEKQIDESSLDAYTFTRDAYMHMRAKQTGAVLPQDMDEENIDIDDLVGEPQASAPVAVPPPPKP</sequence>
<evidence type="ECO:0000313" key="6">
    <source>
        <dbReference type="Proteomes" id="UP000467214"/>
    </source>
</evidence>
<evidence type="ECO:0000256" key="3">
    <source>
        <dbReference type="SAM" id="MobiDB-lite"/>
    </source>
</evidence>
<dbReference type="Pfam" id="PF04333">
    <property type="entry name" value="MlaA"/>
    <property type="match status" value="1"/>
</dbReference>
<feature type="chain" id="PRO_5032711514" evidence="4">
    <location>
        <begin position="20"/>
        <end position="258"/>
    </location>
</feature>
<comment type="similarity">
    <text evidence="1">Belongs to the MlaA family.</text>
</comment>
<feature type="signal peptide" evidence="4">
    <location>
        <begin position="1"/>
        <end position="19"/>
    </location>
</feature>
<dbReference type="AlphaFoldDB" id="A0A845BP79"/>
<comment type="caution">
    <text evidence="5">The sequence shown here is derived from an EMBL/GenBank/DDBJ whole genome shotgun (WGS) entry which is preliminary data.</text>
</comment>
<evidence type="ECO:0000256" key="2">
    <source>
        <dbReference type="ARBA" id="ARBA00022729"/>
    </source>
</evidence>
<dbReference type="PROSITE" id="PS51257">
    <property type="entry name" value="PROKAR_LIPOPROTEIN"/>
    <property type="match status" value="1"/>
</dbReference>
<dbReference type="PANTHER" id="PTHR30035:SF3">
    <property type="entry name" value="INTERMEMBRANE PHOSPHOLIPID TRANSPORT SYSTEM LIPOPROTEIN MLAA"/>
    <property type="match status" value="1"/>
</dbReference>
<evidence type="ECO:0000313" key="5">
    <source>
        <dbReference type="EMBL" id="MXR38252.1"/>
    </source>
</evidence>
<dbReference type="InterPro" id="IPR007428">
    <property type="entry name" value="MlaA"/>
</dbReference>
<evidence type="ECO:0000256" key="1">
    <source>
        <dbReference type="ARBA" id="ARBA00010634"/>
    </source>
</evidence>
<gene>
    <name evidence="5" type="ORF">GQF02_14855</name>
</gene>
<dbReference type="RefSeq" id="WP_160798180.1">
    <property type="nucleotide sequence ID" value="NZ_WSSB01000018.1"/>
</dbReference>
<keyword evidence="6" id="KW-1185">Reference proteome</keyword>
<dbReference type="GO" id="GO:0016020">
    <property type="term" value="C:membrane"/>
    <property type="evidence" value="ECO:0007669"/>
    <property type="project" value="InterPro"/>
</dbReference>
<accession>A0A845BP79</accession>
<dbReference type="Proteomes" id="UP000467214">
    <property type="component" value="Unassembled WGS sequence"/>
</dbReference>
<organism evidence="5 6">
    <name type="scientific">Craterilacuibacter sinensis</name>
    <dbReference type="NCBI Taxonomy" id="2686017"/>
    <lineage>
        <taxon>Bacteria</taxon>
        <taxon>Pseudomonadati</taxon>
        <taxon>Pseudomonadota</taxon>
        <taxon>Betaproteobacteria</taxon>
        <taxon>Neisseriales</taxon>
        <taxon>Neisseriaceae</taxon>
        <taxon>Craterilacuibacter</taxon>
    </lineage>
</organism>
<dbReference type="PANTHER" id="PTHR30035">
    <property type="entry name" value="LIPOPROTEIN VACJ-RELATED"/>
    <property type="match status" value="1"/>
</dbReference>
<dbReference type="EMBL" id="WSSB01000018">
    <property type="protein sequence ID" value="MXR38252.1"/>
    <property type="molecule type" value="Genomic_DNA"/>
</dbReference>
<feature type="region of interest" description="Disordered" evidence="3">
    <location>
        <begin position="231"/>
        <end position="258"/>
    </location>
</feature>
<dbReference type="GO" id="GO:0120010">
    <property type="term" value="P:intermembrane phospholipid transfer"/>
    <property type="evidence" value="ECO:0007669"/>
    <property type="project" value="TreeGrafter"/>
</dbReference>
<dbReference type="PRINTS" id="PR01805">
    <property type="entry name" value="VACJLIPOPROT"/>
</dbReference>
<feature type="compositionally biased region" description="Acidic residues" evidence="3">
    <location>
        <begin position="231"/>
        <end position="241"/>
    </location>
</feature>
<proteinExistence type="inferred from homology"/>
<name>A0A845BP79_9NEIS</name>